<dbReference type="InterPro" id="IPR036869">
    <property type="entry name" value="J_dom_sf"/>
</dbReference>
<feature type="region of interest" description="Disordered" evidence="1">
    <location>
        <begin position="176"/>
        <end position="251"/>
    </location>
</feature>
<reference evidence="3 4" key="1">
    <citation type="submission" date="2020-04" db="EMBL/GenBank/DDBJ databases">
        <authorList>
            <person name="Alioto T."/>
            <person name="Alioto T."/>
            <person name="Gomez Garrido J."/>
        </authorList>
    </citation>
    <scope>NUCLEOTIDE SEQUENCE [LARGE SCALE GENOMIC DNA]</scope>
</reference>
<dbReference type="InterPro" id="IPR001623">
    <property type="entry name" value="DnaJ_domain"/>
</dbReference>
<evidence type="ECO:0000259" key="2">
    <source>
        <dbReference type="PROSITE" id="PS50076"/>
    </source>
</evidence>
<feature type="compositionally biased region" description="Basic and acidic residues" evidence="1">
    <location>
        <begin position="176"/>
        <end position="219"/>
    </location>
</feature>
<dbReference type="CDD" id="cd06257">
    <property type="entry name" value="DnaJ"/>
    <property type="match status" value="1"/>
</dbReference>
<proteinExistence type="predicted"/>
<dbReference type="AlphaFoldDB" id="A0A8S1CHK1"/>
<evidence type="ECO:0000256" key="1">
    <source>
        <dbReference type="SAM" id="MobiDB-lite"/>
    </source>
</evidence>
<organism evidence="3 4">
    <name type="scientific">Cloeon dipterum</name>
    <dbReference type="NCBI Taxonomy" id="197152"/>
    <lineage>
        <taxon>Eukaryota</taxon>
        <taxon>Metazoa</taxon>
        <taxon>Ecdysozoa</taxon>
        <taxon>Arthropoda</taxon>
        <taxon>Hexapoda</taxon>
        <taxon>Insecta</taxon>
        <taxon>Pterygota</taxon>
        <taxon>Palaeoptera</taxon>
        <taxon>Ephemeroptera</taxon>
        <taxon>Pisciforma</taxon>
        <taxon>Baetidae</taxon>
        <taxon>Cloeon</taxon>
    </lineage>
</organism>
<dbReference type="PROSITE" id="PS50076">
    <property type="entry name" value="DNAJ_2"/>
    <property type="match status" value="1"/>
</dbReference>
<dbReference type="InterPro" id="IPR042858">
    <property type="entry name" value="DNAJC8"/>
</dbReference>
<dbReference type="PANTHER" id="PTHR15606">
    <property type="entry name" value="DNAJ HOMOLOG SUBFAMILY C MEMBER 8/LIPOPOLYSACCHARIDE SPECIFIC RESPONSE-7-RELATED"/>
    <property type="match status" value="1"/>
</dbReference>
<dbReference type="Gene3D" id="1.10.287.110">
    <property type="entry name" value="DnaJ domain"/>
    <property type="match status" value="1"/>
</dbReference>
<sequence>MASSSQNTPVSTGENSTNFDSFYTEVKEIEKRDSVLTPSQQIERLMRPGSSYFNLNPFEVLQVDPETPLDEIRKKYKRLSILVHPDKNQDDADRAQEAFEVVNRSWKILESDLSRAKCMEIVEEAKGRTDLSIEEKKKKFKKDGKEYVELSPEEYKRQVYVLTMKLFADMERKRRDLEKRDMEERKRKREQEIDAEEKAKKDKEWQQNFEESRQNRVESWKTFQAGGKKKKSSEPKKVKLFKPPKHKAETR</sequence>
<evidence type="ECO:0000313" key="4">
    <source>
        <dbReference type="Proteomes" id="UP000494165"/>
    </source>
</evidence>
<dbReference type="FunFam" id="1.10.287.110:FF:000112">
    <property type="entry name" value="Uncharacterized protein, isoform A"/>
    <property type="match status" value="1"/>
</dbReference>
<dbReference type="Proteomes" id="UP000494165">
    <property type="component" value="Unassembled WGS sequence"/>
</dbReference>
<dbReference type="SUPFAM" id="SSF46565">
    <property type="entry name" value="Chaperone J-domain"/>
    <property type="match status" value="1"/>
</dbReference>
<comment type="caution">
    <text evidence="3">The sequence shown here is derived from an EMBL/GenBank/DDBJ whole genome shotgun (WGS) entry which is preliminary data.</text>
</comment>
<dbReference type="OrthoDB" id="342454at2759"/>
<dbReference type="EMBL" id="CADEPI010000027">
    <property type="protein sequence ID" value="CAB3367001.1"/>
    <property type="molecule type" value="Genomic_DNA"/>
</dbReference>
<feature type="domain" description="J" evidence="2">
    <location>
        <begin position="56"/>
        <end position="144"/>
    </location>
</feature>
<dbReference type="Pfam" id="PF00226">
    <property type="entry name" value="DnaJ"/>
    <property type="match status" value="1"/>
</dbReference>
<accession>A0A8S1CHK1</accession>
<evidence type="ECO:0000313" key="3">
    <source>
        <dbReference type="EMBL" id="CAB3367001.1"/>
    </source>
</evidence>
<dbReference type="PANTHER" id="PTHR15606:SF4">
    <property type="entry name" value="DNAJ HOMOLOG SUBFAMILY C MEMBER 8"/>
    <property type="match status" value="1"/>
</dbReference>
<dbReference type="SMART" id="SM00271">
    <property type="entry name" value="DnaJ"/>
    <property type="match status" value="1"/>
</dbReference>
<keyword evidence="4" id="KW-1185">Reference proteome</keyword>
<gene>
    <name evidence="3" type="ORF">CLODIP_2_CD13393</name>
</gene>
<name>A0A8S1CHK1_9INSE</name>
<dbReference type="GO" id="GO:0005634">
    <property type="term" value="C:nucleus"/>
    <property type="evidence" value="ECO:0007669"/>
    <property type="project" value="TreeGrafter"/>
</dbReference>
<dbReference type="PRINTS" id="PR00625">
    <property type="entry name" value="JDOMAIN"/>
</dbReference>
<protein>
    <recommendedName>
        <fullName evidence="2">J domain-containing protein</fullName>
    </recommendedName>
</protein>